<accession>A0A1G8ESV5</accession>
<organism evidence="1 2">
    <name type="scientific">Alteribacillus bidgolensis</name>
    <dbReference type="NCBI Taxonomy" id="930129"/>
    <lineage>
        <taxon>Bacteria</taxon>
        <taxon>Bacillati</taxon>
        <taxon>Bacillota</taxon>
        <taxon>Bacilli</taxon>
        <taxon>Bacillales</taxon>
        <taxon>Bacillaceae</taxon>
        <taxon>Alteribacillus</taxon>
    </lineage>
</organism>
<dbReference type="SUPFAM" id="SSF53067">
    <property type="entry name" value="Actin-like ATPase domain"/>
    <property type="match status" value="1"/>
</dbReference>
<proteinExistence type="predicted"/>
<keyword evidence="2" id="KW-1185">Reference proteome</keyword>
<dbReference type="STRING" id="930129.SAMN05216352_102365"/>
<dbReference type="RefSeq" id="WP_245917829.1">
    <property type="nucleotide sequence ID" value="NZ_FNDU01000002.1"/>
</dbReference>
<reference evidence="1 2" key="1">
    <citation type="submission" date="2016-10" db="EMBL/GenBank/DDBJ databases">
        <authorList>
            <person name="de Groot N.N."/>
        </authorList>
    </citation>
    <scope>NUCLEOTIDE SEQUENCE [LARGE SCALE GENOMIC DNA]</scope>
    <source>
        <strain evidence="2">P4B,CCM 7963,CECT 7998,DSM 25260,IBRC-M 10614,KCTC 13821</strain>
    </source>
</reference>
<keyword evidence="1" id="KW-0131">Cell cycle</keyword>
<dbReference type="AlphaFoldDB" id="A0A1G8ESV5"/>
<dbReference type="InterPro" id="IPR043129">
    <property type="entry name" value="ATPase_NBD"/>
</dbReference>
<dbReference type="Proteomes" id="UP000199017">
    <property type="component" value="Unassembled WGS sequence"/>
</dbReference>
<evidence type="ECO:0000313" key="1">
    <source>
        <dbReference type="EMBL" id="SDH72946.1"/>
    </source>
</evidence>
<dbReference type="GO" id="GO:0051301">
    <property type="term" value="P:cell division"/>
    <property type="evidence" value="ECO:0007669"/>
    <property type="project" value="UniProtKB-KW"/>
</dbReference>
<protein>
    <submittedName>
        <fullName evidence="1">Cell division protein FtsA</fullName>
    </submittedName>
</protein>
<dbReference type="EMBL" id="FNDU01000002">
    <property type="protein sequence ID" value="SDH72946.1"/>
    <property type="molecule type" value="Genomic_DNA"/>
</dbReference>
<dbReference type="InterPro" id="IPR050696">
    <property type="entry name" value="FtsA/MreB"/>
</dbReference>
<name>A0A1G8ESV5_9BACI</name>
<dbReference type="PANTHER" id="PTHR32432">
    <property type="entry name" value="CELL DIVISION PROTEIN FTSA-RELATED"/>
    <property type="match status" value="1"/>
</dbReference>
<dbReference type="PANTHER" id="PTHR32432:SF3">
    <property type="entry name" value="ETHANOLAMINE UTILIZATION PROTEIN EUTJ"/>
    <property type="match status" value="1"/>
</dbReference>
<sequence>MRRLNIALVDIGAGTSDIAITDLGTVTAYGMVPVAGVEVTESLSDHFLLDFPDAEIVKKELTTEKEINIIDILGMETTNSYEEVLQPNAKWKASQGSYAC</sequence>
<dbReference type="Pfam" id="PF14450">
    <property type="entry name" value="FtsA"/>
    <property type="match status" value="1"/>
</dbReference>
<evidence type="ECO:0000313" key="2">
    <source>
        <dbReference type="Proteomes" id="UP000199017"/>
    </source>
</evidence>
<gene>
    <name evidence="1" type="ORF">SAMN05216352_102365</name>
</gene>
<dbReference type="Gene3D" id="3.30.420.40">
    <property type="match status" value="1"/>
</dbReference>
<keyword evidence="1" id="KW-0132">Cell division</keyword>